<dbReference type="EMBL" id="JABSTV010001252">
    <property type="protein sequence ID" value="KAH7947438.1"/>
    <property type="molecule type" value="Genomic_DNA"/>
</dbReference>
<protein>
    <recommendedName>
        <fullName evidence="3">HTH CENPB-type domain-containing protein</fullName>
    </recommendedName>
</protein>
<proteinExistence type="predicted"/>
<sequence>MTVSQAAIVLRDKEYAYLVDKQPTRKRVDIAKDLGPPPSTLNSIVSKRAEIKGNAAPFGPKAKQARCAKYGNLEETLLTWFNQARAAGINFDGSILHEKLMEIADRLGIIDFAVSNGWIDRFRRRHGIAYKTVGGEAASVNVETVDDWRSTLSTIIEGPLLEQPSCMDDLCFV</sequence>
<dbReference type="Pfam" id="PF03221">
    <property type="entry name" value="HTH_Tnp_Tc5"/>
    <property type="match status" value="1"/>
</dbReference>
<dbReference type="GO" id="GO:0003677">
    <property type="term" value="F:DNA binding"/>
    <property type="evidence" value="ECO:0007669"/>
    <property type="project" value="UniProtKB-KW"/>
</dbReference>
<evidence type="ECO:0000313" key="5">
    <source>
        <dbReference type="Proteomes" id="UP000821837"/>
    </source>
</evidence>
<dbReference type="InterPro" id="IPR009057">
    <property type="entry name" value="Homeodomain-like_sf"/>
</dbReference>
<keyword evidence="2" id="KW-0238">DNA-binding</keyword>
<organism evidence="4 5">
    <name type="scientific">Rhipicephalus sanguineus</name>
    <name type="common">Brown dog tick</name>
    <name type="synonym">Ixodes sanguineus</name>
    <dbReference type="NCBI Taxonomy" id="34632"/>
    <lineage>
        <taxon>Eukaryota</taxon>
        <taxon>Metazoa</taxon>
        <taxon>Ecdysozoa</taxon>
        <taxon>Arthropoda</taxon>
        <taxon>Chelicerata</taxon>
        <taxon>Arachnida</taxon>
        <taxon>Acari</taxon>
        <taxon>Parasitiformes</taxon>
        <taxon>Ixodida</taxon>
        <taxon>Ixodoidea</taxon>
        <taxon>Ixodidae</taxon>
        <taxon>Rhipicephalinae</taxon>
        <taxon>Rhipicephalus</taxon>
        <taxon>Rhipicephalus</taxon>
    </lineage>
</organism>
<dbReference type="PROSITE" id="PS51253">
    <property type="entry name" value="HTH_CENPB"/>
    <property type="match status" value="1"/>
</dbReference>
<evidence type="ECO:0000259" key="3">
    <source>
        <dbReference type="PROSITE" id="PS51253"/>
    </source>
</evidence>
<dbReference type="InterPro" id="IPR006600">
    <property type="entry name" value="HTH_CenpB_DNA-bd_dom"/>
</dbReference>
<reference evidence="4" key="1">
    <citation type="journal article" date="2020" name="Cell">
        <title>Large-Scale Comparative Analyses of Tick Genomes Elucidate Their Genetic Diversity and Vector Capacities.</title>
        <authorList>
            <consortium name="Tick Genome and Microbiome Consortium (TIGMIC)"/>
            <person name="Jia N."/>
            <person name="Wang J."/>
            <person name="Shi W."/>
            <person name="Du L."/>
            <person name="Sun Y."/>
            <person name="Zhan W."/>
            <person name="Jiang J.F."/>
            <person name="Wang Q."/>
            <person name="Zhang B."/>
            <person name="Ji P."/>
            <person name="Bell-Sakyi L."/>
            <person name="Cui X.M."/>
            <person name="Yuan T.T."/>
            <person name="Jiang B.G."/>
            <person name="Yang W.F."/>
            <person name="Lam T.T."/>
            <person name="Chang Q.C."/>
            <person name="Ding S.J."/>
            <person name="Wang X.J."/>
            <person name="Zhu J.G."/>
            <person name="Ruan X.D."/>
            <person name="Zhao L."/>
            <person name="Wei J.T."/>
            <person name="Ye R.Z."/>
            <person name="Que T.C."/>
            <person name="Du C.H."/>
            <person name="Zhou Y.H."/>
            <person name="Cheng J.X."/>
            <person name="Dai P.F."/>
            <person name="Guo W.B."/>
            <person name="Han X.H."/>
            <person name="Huang E.J."/>
            <person name="Li L.F."/>
            <person name="Wei W."/>
            <person name="Gao Y.C."/>
            <person name="Liu J.Z."/>
            <person name="Shao H.Z."/>
            <person name="Wang X."/>
            <person name="Wang C.C."/>
            <person name="Yang T.C."/>
            <person name="Huo Q.B."/>
            <person name="Li W."/>
            <person name="Chen H.Y."/>
            <person name="Chen S.E."/>
            <person name="Zhou L.G."/>
            <person name="Ni X.B."/>
            <person name="Tian J.H."/>
            <person name="Sheng Y."/>
            <person name="Liu T."/>
            <person name="Pan Y.S."/>
            <person name="Xia L.Y."/>
            <person name="Li J."/>
            <person name="Zhao F."/>
            <person name="Cao W.C."/>
        </authorList>
    </citation>
    <scope>NUCLEOTIDE SEQUENCE</scope>
    <source>
        <strain evidence="4">Rsan-2018</strain>
    </source>
</reference>
<evidence type="ECO:0000256" key="1">
    <source>
        <dbReference type="ARBA" id="ARBA00004123"/>
    </source>
</evidence>
<gene>
    <name evidence="4" type="ORF">HPB52_011951</name>
</gene>
<dbReference type="AlphaFoldDB" id="A0A9D4PNQ1"/>
<dbReference type="SMART" id="SM00674">
    <property type="entry name" value="CENPB"/>
    <property type="match status" value="1"/>
</dbReference>
<dbReference type="GO" id="GO:0005634">
    <property type="term" value="C:nucleus"/>
    <property type="evidence" value="ECO:0007669"/>
    <property type="project" value="UniProtKB-SubCell"/>
</dbReference>
<dbReference type="PANTHER" id="PTHR19303">
    <property type="entry name" value="TRANSPOSON"/>
    <property type="match status" value="1"/>
</dbReference>
<evidence type="ECO:0000313" key="4">
    <source>
        <dbReference type="EMBL" id="KAH7947438.1"/>
    </source>
</evidence>
<dbReference type="InterPro" id="IPR050863">
    <property type="entry name" value="CenT-Element_Derived"/>
</dbReference>
<accession>A0A9D4PNQ1</accession>
<reference evidence="4" key="2">
    <citation type="submission" date="2021-09" db="EMBL/GenBank/DDBJ databases">
        <authorList>
            <person name="Jia N."/>
            <person name="Wang J."/>
            <person name="Shi W."/>
            <person name="Du L."/>
            <person name="Sun Y."/>
            <person name="Zhan W."/>
            <person name="Jiang J."/>
            <person name="Wang Q."/>
            <person name="Zhang B."/>
            <person name="Ji P."/>
            <person name="Sakyi L.B."/>
            <person name="Cui X."/>
            <person name="Yuan T."/>
            <person name="Jiang B."/>
            <person name="Yang W."/>
            <person name="Lam T.T.-Y."/>
            <person name="Chang Q."/>
            <person name="Ding S."/>
            <person name="Wang X."/>
            <person name="Zhu J."/>
            <person name="Ruan X."/>
            <person name="Zhao L."/>
            <person name="Wei J."/>
            <person name="Que T."/>
            <person name="Du C."/>
            <person name="Cheng J."/>
            <person name="Dai P."/>
            <person name="Han X."/>
            <person name="Huang E."/>
            <person name="Gao Y."/>
            <person name="Liu J."/>
            <person name="Shao H."/>
            <person name="Ye R."/>
            <person name="Li L."/>
            <person name="Wei W."/>
            <person name="Wang X."/>
            <person name="Wang C."/>
            <person name="Huo Q."/>
            <person name="Li W."/>
            <person name="Guo W."/>
            <person name="Chen H."/>
            <person name="Chen S."/>
            <person name="Zhou L."/>
            <person name="Zhou L."/>
            <person name="Ni X."/>
            <person name="Tian J."/>
            <person name="Zhou Y."/>
            <person name="Sheng Y."/>
            <person name="Liu T."/>
            <person name="Pan Y."/>
            <person name="Xia L."/>
            <person name="Li J."/>
            <person name="Zhao F."/>
            <person name="Cao W."/>
        </authorList>
    </citation>
    <scope>NUCLEOTIDE SEQUENCE</scope>
    <source>
        <strain evidence="4">Rsan-2018</strain>
        <tissue evidence="4">Larvae</tissue>
    </source>
</reference>
<feature type="domain" description="HTH CENPB-type" evidence="3">
    <location>
        <begin position="61"/>
        <end position="132"/>
    </location>
</feature>
<evidence type="ECO:0000256" key="2">
    <source>
        <dbReference type="ARBA" id="ARBA00023125"/>
    </source>
</evidence>
<keyword evidence="5" id="KW-1185">Reference proteome</keyword>
<dbReference type="SUPFAM" id="SSF46689">
    <property type="entry name" value="Homeodomain-like"/>
    <property type="match status" value="1"/>
</dbReference>
<dbReference type="Gene3D" id="1.10.10.60">
    <property type="entry name" value="Homeodomain-like"/>
    <property type="match status" value="1"/>
</dbReference>
<dbReference type="Proteomes" id="UP000821837">
    <property type="component" value="Chromosome 6"/>
</dbReference>
<name>A0A9D4PNQ1_RHISA</name>
<comment type="caution">
    <text evidence="4">The sequence shown here is derived from an EMBL/GenBank/DDBJ whole genome shotgun (WGS) entry which is preliminary data.</text>
</comment>
<dbReference type="VEuPathDB" id="VectorBase:RSAN_049646"/>
<comment type="subcellular location">
    <subcellularLocation>
        <location evidence="1">Nucleus</location>
    </subcellularLocation>
</comment>
<dbReference type="PANTHER" id="PTHR19303:SF73">
    <property type="entry name" value="PROTEIN PDC2"/>
    <property type="match status" value="1"/>
</dbReference>